<protein>
    <submittedName>
        <fullName evidence="6">GNAT family N-acetyltransferase</fullName>
    </submittedName>
</protein>
<dbReference type="PANTHER" id="PTHR37817:SF1">
    <property type="entry name" value="N-ACETYLTRANSFERASE EIS"/>
    <property type="match status" value="1"/>
</dbReference>
<comment type="caution">
    <text evidence="6">The sequence shown here is derived from an EMBL/GenBank/DDBJ whole genome shotgun (WGS) entry which is preliminary data.</text>
</comment>
<feature type="binding site" evidence="4">
    <location>
        <begin position="118"/>
        <end position="123"/>
    </location>
    <ligand>
        <name>acetyl-CoA</name>
        <dbReference type="ChEBI" id="CHEBI:57288"/>
    </ligand>
</feature>
<keyword evidence="2 4" id="KW-0808">Transferase</keyword>
<evidence type="ECO:0000256" key="4">
    <source>
        <dbReference type="HAMAP-Rule" id="MF_01812"/>
    </source>
</evidence>
<comment type="subunit">
    <text evidence="4">Homohexamer; trimer of dimers.</text>
</comment>
<dbReference type="GO" id="GO:0034069">
    <property type="term" value="F:aminoglycoside N-acetyltransferase activity"/>
    <property type="evidence" value="ECO:0007669"/>
    <property type="project" value="TreeGrafter"/>
</dbReference>
<keyword evidence="7" id="KW-1185">Reference proteome</keyword>
<evidence type="ECO:0000256" key="3">
    <source>
        <dbReference type="ARBA" id="ARBA00023315"/>
    </source>
</evidence>
<evidence type="ECO:0000313" key="7">
    <source>
        <dbReference type="Proteomes" id="UP000307380"/>
    </source>
</evidence>
<dbReference type="SUPFAM" id="SSF55718">
    <property type="entry name" value="SCP-like"/>
    <property type="match status" value="1"/>
</dbReference>
<dbReference type="InterPro" id="IPR036527">
    <property type="entry name" value="SCP2_sterol-bd_dom_sf"/>
</dbReference>
<dbReference type="Pfam" id="PF13530">
    <property type="entry name" value="SCP2_2"/>
    <property type="match status" value="1"/>
</dbReference>
<reference evidence="6 7" key="1">
    <citation type="submission" date="2019-04" db="EMBL/GenBank/DDBJ databases">
        <authorList>
            <person name="Jiang L."/>
        </authorList>
    </citation>
    <scope>NUCLEOTIDE SEQUENCE [LARGE SCALE GENOMIC DNA]</scope>
    <source>
        <strain evidence="6 7">YIM 131861</strain>
    </source>
</reference>
<evidence type="ECO:0000256" key="2">
    <source>
        <dbReference type="ARBA" id="ARBA00022679"/>
    </source>
</evidence>
<dbReference type="InterPro" id="IPR051554">
    <property type="entry name" value="Acetyltransferase_Eis"/>
</dbReference>
<dbReference type="PANTHER" id="PTHR37817">
    <property type="entry name" value="N-ACETYLTRANSFERASE EIS"/>
    <property type="match status" value="1"/>
</dbReference>
<name>A0A4S4FXL1_9MICO</name>
<dbReference type="EMBL" id="SSSN01000005">
    <property type="protein sequence ID" value="THG34426.1"/>
    <property type="molecule type" value="Genomic_DNA"/>
</dbReference>
<dbReference type="HAMAP" id="MF_01812">
    <property type="entry name" value="Eis"/>
    <property type="match status" value="1"/>
</dbReference>
<dbReference type="Gene3D" id="3.40.630.30">
    <property type="match status" value="2"/>
</dbReference>
<dbReference type="GO" id="GO:0030649">
    <property type="term" value="P:aminoglycoside antibiotic catabolic process"/>
    <property type="evidence" value="ECO:0007669"/>
    <property type="project" value="TreeGrafter"/>
</dbReference>
<feature type="active site" description="Proton acceptor; via carboxylate" evidence="4">
    <location>
        <position position="438"/>
    </location>
</feature>
<gene>
    <name evidence="6" type="ORF">E6C70_09160</name>
</gene>
<comment type="similarity">
    <text evidence="1 4">Belongs to the acetyltransferase Eis family.</text>
</comment>
<dbReference type="SUPFAM" id="SSF55729">
    <property type="entry name" value="Acyl-CoA N-acyltransferases (Nat)"/>
    <property type="match status" value="1"/>
</dbReference>
<dbReference type="Pfam" id="PF17668">
    <property type="entry name" value="Acetyltransf_17"/>
    <property type="match status" value="1"/>
</dbReference>
<dbReference type="InterPro" id="IPR025559">
    <property type="entry name" value="Eis_dom"/>
</dbReference>
<feature type="binding site" evidence="4">
    <location>
        <begin position="110"/>
        <end position="112"/>
    </location>
    <ligand>
        <name>acetyl-CoA</name>
        <dbReference type="ChEBI" id="CHEBI:57288"/>
    </ligand>
</feature>
<evidence type="ECO:0000259" key="5">
    <source>
        <dbReference type="PROSITE" id="PS51186"/>
    </source>
</evidence>
<dbReference type="AlphaFoldDB" id="A0A4S4FXL1"/>
<dbReference type="OrthoDB" id="8399956at2"/>
<sequence>MTTDASALPVDQRAVDALAASGLRYGLLDTSDRAAFEAWFAADARGFAESRISESVMASNVEHLAVNRTTGVWDDSIPNAEVPVATVNSWVTELTVPGPVVAPAWAVSSVTVAPTHRRRGVARAMMEAELRVAHSAGVPMAILTASEATLYSRYGYAPATSAASVEVDRRRVSWAAPVPSGRVHFVEAADLLPDAIAISARAVRRSPGEVARWTGFFPRYLALNKPGSDVARALRTVRYDDADGVAQGWAAYHIDEKGPETRVLMVDVREAATDDAARGLWRFLLEHDFVTSIHADLRSIDEPLKWLVDDARGVRWMHVSDHLWVRILDTAAALEARRYETPGALELVVDDPLGFANGRFLLDIAAGGRASVTALDDESEPTAPVLRLSVNDLGAIYLGGYRPSMLAAAGRIEADDAAIRLADRLFAAERTPHLSIWF</sequence>
<dbReference type="InterPro" id="IPR000182">
    <property type="entry name" value="GNAT_dom"/>
</dbReference>
<dbReference type="Proteomes" id="UP000307380">
    <property type="component" value="Unassembled WGS sequence"/>
</dbReference>
<keyword evidence="3 4" id="KW-0012">Acyltransferase</keyword>
<dbReference type="CDD" id="cd04301">
    <property type="entry name" value="NAT_SF"/>
    <property type="match status" value="1"/>
</dbReference>
<feature type="active site" description="Proton donor" evidence="4">
    <location>
        <position position="151"/>
    </location>
</feature>
<dbReference type="InterPro" id="IPR016181">
    <property type="entry name" value="Acyl_CoA_acyltransferase"/>
</dbReference>
<feature type="domain" description="N-acetyltransferase" evidence="5">
    <location>
        <begin position="23"/>
        <end position="179"/>
    </location>
</feature>
<evidence type="ECO:0000313" key="6">
    <source>
        <dbReference type="EMBL" id="THG34426.1"/>
    </source>
</evidence>
<dbReference type="RefSeq" id="WP_136424224.1">
    <property type="nucleotide sequence ID" value="NZ_SSSN01000005.1"/>
</dbReference>
<organism evidence="6 7">
    <name type="scientific">Orlajensenia flava</name>
    <dbReference type="NCBI Taxonomy" id="2565934"/>
    <lineage>
        <taxon>Bacteria</taxon>
        <taxon>Bacillati</taxon>
        <taxon>Actinomycetota</taxon>
        <taxon>Actinomycetes</taxon>
        <taxon>Micrococcales</taxon>
        <taxon>Microbacteriaceae</taxon>
        <taxon>Orlajensenia</taxon>
    </lineage>
</organism>
<dbReference type="Gene3D" id="3.30.1050.10">
    <property type="entry name" value="SCP2 sterol-binding domain"/>
    <property type="match status" value="1"/>
</dbReference>
<evidence type="ECO:0000256" key="1">
    <source>
        <dbReference type="ARBA" id="ARBA00009213"/>
    </source>
</evidence>
<proteinExistence type="inferred from homology"/>
<dbReference type="Pfam" id="PF13527">
    <property type="entry name" value="Acetyltransf_9"/>
    <property type="match status" value="1"/>
</dbReference>
<feature type="binding site" evidence="4">
    <location>
        <begin position="146"/>
        <end position="147"/>
    </location>
    <ligand>
        <name>acetyl-CoA</name>
        <dbReference type="ChEBI" id="CHEBI:57288"/>
    </ligand>
</feature>
<dbReference type="PROSITE" id="PS51186">
    <property type="entry name" value="GNAT"/>
    <property type="match status" value="1"/>
</dbReference>
<accession>A0A4S4FXL1</accession>
<dbReference type="InterPro" id="IPR022902">
    <property type="entry name" value="NAcTrfase_Eis"/>
</dbReference>
<dbReference type="InterPro" id="IPR041380">
    <property type="entry name" value="Acetyltransf_17"/>
</dbReference>